<proteinExistence type="predicted"/>
<feature type="region of interest" description="Disordered" evidence="1">
    <location>
        <begin position="130"/>
        <end position="193"/>
    </location>
</feature>
<name>A0A4C1UZR6_EUMVA</name>
<organism evidence="2 3">
    <name type="scientific">Eumeta variegata</name>
    <name type="common">Bagworm moth</name>
    <name type="synonym">Eumeta japonica</name>
    <dbReference type="NCBI Taxonomy" id="151549"/>
    <lineage>
        <taxon>Eukaryota</taxon>
        <taxon>Metazoa</taxon>
        <taxon>Ecdysozoa</taxon>
        <taxon>Arthropoda</taxon>
        <taxon>Hexapoda</taxon>
        <taxon>Insecta</taxon>
        <taxon>Pterygota</taxon>
        <taxon>Neoptera</taxon>
        <taxon>Endopterygota</taxon>
        <taxon>Lepidoptera</taxon>
        <taxon>Glossata</taxon>
        <taxon>Ditrysia</taxon>
        <taxon>Tineoidea</taxon>
        <taxon>Psychidae</taxon>
        <taxon>Oiketicinae</taxon>
        <taxon>Eumeta</taxon>
    </lineage>
</organism>
<comment type="caution">
    <text evidence="2">The sequence shown here is derived from an EMBL/GenBank/DDBJ whole genome shotgun (WGS) entry which is preliminary data.</text>
</comment>
<dbReference type="AlphaFoldDB" id="A0A4C1UZR6"/>
<dbReference type="EMBL" id="BGZK01000250">
    <property type="protein sequence ID" value="GBP31740.1"/>
    <property type="molecule type" value="Genomic_DNA"/>
</dbReference>
<feature type="compositionally biased region" description="Basic and acidic residues" evidence="1">
    <location>
        <begin position="133"/>
        <end position="147"/>
    </location>
</feature>
<dbReference type="Proteomes" id="UP000299102">
    <property type="component" value="Unassembled WGS sequence"/>
</dbReference>
<evidence type="ECO:0000256" key="1">
    <source>
        <dbReference type="SAM" id="MobiDB-lite"/>
    </source>
</evidence>
<sequence>MTRKENKFVRRRIIVKCAQRIILTIPSFYSTRLFLDEGYILEEPVVSLNNECKYPFELCFRVNKHERPARTRAREFIRLDKSSIADPCAGAARRAMPLVNRTALTRVDDANDLRDLFECFLSISQRQRRQKRGRSELGDRAPPDPEHVAGSIEMHLREKSLSPSASGGVDGGRRKKTSAGVGRRAKTMTIPSP</sequence>
<gene>
    <name evidence="2" type="ORF">EVAR_4978_1</name>
</gene>
<reference evidence="2 3" key="1">
    <citation type="journal article" date="2019" name="Commun. Biol.">
        <title>The bagworm genome reveals a unique fibroin gene that provides high tensile strength.</title>
        <authorList>
            <person name="Kono N."/>
            <person name="Nakamura H."/>
            <person name="Ohtoshi R."/>
            <person name="Tomita M."/>
            <person name="Numata K."/>
            <person name="Arakawa K."/>
        </authorList>
    </citation>
    <scope>NUCLEOTIDE SEQUENCE [LARGE SCALE GENOMIC DNA]</scope>
</reference>
<keyword evidence="3" id="KW-1185">Reference proteome</keyword>
<accession>A0A4C1UZR6</accession>
<evidence type="ECO:0000313" key="3">
    <source>
        <dbReference type="Proteomes" id="UP000299102"/>
    </source>
</evidence>
<protein>
    <submittedName>
        <fullName evidence="2">Uncharacterized protein</fullName>
    </submittedName>
</protein>
<evidence type="ECO:0000313" key="2">
    <source>
        <dbReference type="EMBL" id="GBP31740.1"/>
    </source>
</evidence>